<comment type="caution">
    <text evidence="1">The sequence shown here is derived from an EMBL/GenBank/DDBJ whole genome shotgun (WGS) entry which is preliminary data.</text>
</comment>
<organism evidence="1">
    <name type="scientific">marine sediment metagenome</name>
    <dbReference type="NCBI Taxonomy" id="412755"/>
    <lineage>
        <taxon>unclassified sequences</taxon>
        <taxon>metagenomes</taxon>
        <taxon>ecological metagenomes</taxon>
    </lineage>
</organism>
<evidence type="ECO:0000313" key="1">
    <source>
        <dbReference type="EMBL" id="KKN90130.1"/>
    </source>
</evidence>
<name>A0A0F9UAA9_9ZZZZ</name>
<protein>
    <submittedName>
        <fullName evidence="1">Uncharacterized protein</fullName>
    </submittedName>
</protein>
<gene>
    <name evidence="1" type="ORF">LCGC14_0232460</name>
</gene>
<dbReference type="EMBL" id="LAZR01000113">
    <property type="protein sequence ID" value="KKN90130.1"/>
    <property type="molecule type" value="Genomic_DNA"/>
</dbReference>
<sequence>MPSKFRGPWVVMLPPPGEVWSRKWMHNGTRRAALTSTSIKSLIKRCIVLGKFDDHKKALKFRDAYNAF</sequence>
<reference evidence="1" key="1">
    <citation type="journal article" date="2015" name="Nature">
        <title>Complex archaea that bridge the gap between prokaryotes and eukaryotes.</title>
        <authorList>
            <person name="Spang A."/>
            <person name="Saw J.H."/>
            <person name="Jorgensen S.L."/>
            <person name="Zaremba-Niedzwiedzka K."/>
            <person name="Martijn J."/>
            <person name="Lind A.E."/>
            <person name="van Eijk R."/>
            <person name="Schleper C."/>
            <person name="Guy L."/>
            <person name="Ettema T.J."/>
        </authorList>
    </citation>
    <scope>NUCLEOTIDE SEQUENCE</scope>
</reference>
<dbReference type="AlphaFoldDB" id="A0A0F9UAA9"/>
<proteinExistence type="predicted"/>
<accession>A0A0F9UAA9</accession>